<evidence type="ECO:0000256" key="1">
    <source>
        <dbReference type="SAM" id="MobiDB-lite"/>
    </source>
</evidence>
<proteinExistence type="predicted"/>
<feature type="compositionally biased region" description="Polar residues" evidence="1">
    <location>
        <begin position="465"/>
        <end position="478"/>
    </location>
</feature>
<gene>
    <name evidence="2" type="ORF">EV44_g3066</name>
</gene>
<feature type="compositionally biased region" description="Basic residues" evidence="1">
    <location>
        <begin position="479"/>
        <end position="497"/>
    </location>
</feature>
<evidence type="ECO:0000313" key="3">
    <source>
        <dbReference type="Proteomes" id="UP000030854"/>
    </source>
</evidence>
<dbReference type="EMBL" id="JNVN01003224">
    <property type="protein sequence ID" value="KHJ31132.1"/>
    <property type="molecule type" value="Genomic_DNA"/>
</dbReference>
<protein>
    <submittedName>
        <fullName evidence="2">Uncharacterized protein</fullName>
    </submittedName>
</protein>
<accession>A0A0B1NXL0</accession>
<reference evidence="2 3" key="1">
    <citation type="journal article" date="2014" name="BMC Genomics">
        <title>Adaptive genomic structural variation in the grape powdery mildew pathogen, Erysiphe necator.</title>
        <authorList>
            <person name="Jones L."/>
            <person name="Riaz S."/>
            <person name="Morales-Cruz A."/>
            <person name="Amrine K.C."/>
            <person name="McGuire B."/>
            <person name="Gubler W.D."/>
            <person name="Walker M.A."/>
            <person name="Cantu D."/>
        </authorList>
    </citation>
    <scope>NUCLEOTIDE SEQUENCE [LARGE SCALE GENOMIC DNA]</scope>
    <source>
        <strain evidence="3">c</strain>
    </source>
</reference>
<feature type="region of interest" description="Disordered" evidence="1">
    <location>
        <begin position="428"/>
        <end position="514"/>
    </location>
</feature>
<name>A0A0B1NXL0_UNCNE</name>
<dbReference type="GO" id="GO:0007131">
    <property type="term" value="P:reciprocal meiotic recombination"/>
    <property type="evidence" value="ECO:0007669"/>
    <property type="project" value="InterPro"/>
</dbReference>
<dbReference type="AlphaFoldDB" id="A0A0B1NXL0"/>
<evidence type="ECO:0000313" key="2">
    <source>
        <dbReference type="EMBL" id="KHJ31132.1"/>
    </source>
</evidence>
<dbReference type="OMA" id="RRFQLKF"/>
<dbReference type="InterPro" id="IPR004354">
    <property type="entry name" value="Meiotic_Rec114"/>
</dbReference>
<dbReference type="STRING" id="52586.A0A0B1NXL0"/>
<feature type="compositionally biased region" description="Polar residues" evidence="1">
    <location>
        <begin position="445"/>
        <end position="457"/>
    </location>
</feature>
<sequence>MTSQVPNPIWASYPLVKFSHHTGPNGIRSYNWTHINYRNDLEFTLRDVRVVDESGNHETRAWLKVTGGVEVLESQDLSQLVNFCQEFSSSIVGEHPIDIVVKSPFLAMKYPKTTETVRRIQVKFRRESDFSQAVQMLMKLGLSVLDKDIQTSALAVKTAIPTPESLESSAFNASTTLARSSPINFISVPENGDSCRASKPSPAKTVSNHSIVHSKLSGDFRNAPRVNFSTSGANRSFSYNPTGSAMVATSSMYQTEAACQSTFSSQNQTEYQNRHSSQLIIPNLNLGGSEIQKNTNLQFSSTQPKEDKNTYLFEDRRQPLEQSSLSWSQIDYGNSWEPQLIDNFSVKTPPGSLESAVSSSAQIKNIEDQEIRMPPKRILPFLAPRHNDENFEIPAKNLPPLPKPTPVAKNKINQPRSINVTLRSETIKKKHKKIVRKESKVVRDNNLTQRENNSSLESKSDDESTGTLTAQESPNLSKLSKKAIPVKKNPIIKKRSVRNQQEKNKRPKMKNQGTQTLNFMEQNYISASENENFRNSKTSSQGKSVSKGLWHTTRYDEADDETRYSLIQDFICENLENQNFLQLCKDIEFSWQRICLDALGVSLFPVRPTPYFNCIFILCSESKFPVKTLGSIGDQVPAKSKSSPSRGAGVNAQHALHVWDSQEDSHNHSLQDLPFIPAGLNRLRFYITFPSALFFTKPPTIGPGSIE</sequence>
<organism evidence="2 3">
    <name type="scientific">Uncinula necator</name>
    <name type="common">Grape powdery mildew</name>
    <dbReference type="NCBI Taxonomy" id="52586"/>
    <lineage>
        <taxon>Eukaryota</taxon>
        <taxon>Fungi</taxon>
        <taxon>Dikarya</taxon>
        <taxon>Ascomycota</taxon>
        <taxon>Pezizomycotina</taxon>
        <taxon>Leotiomycetes</taxon>
        <taxon>Erysiphales</taxon>
        <taxon>Erysiphaceae</taxon>
        <taxon>Erysiphe</taxon>
    </lineage>
</organism>
<comment type="caution">
    <text evidence="2">The sequence shown here is derived from an EMBL/GenBank/DDBJ whole genome shotgun (WGS) entry which is preliminary data.</text>
</comment>
<dbReference type="Proteomes" id="UP000030854">
    <property type="component" value="Unassembled WGS sequence"/>
</dbReference>
<keyword evidence="3" id="KW-1185">Reference proteome</keyword>
<dbReference type="HOGENOM" id="CLU_390389_0_0_1"/>
<feature type="region of interest" description="Disordered" evidence="1">
    <location>
        <begin position="392"/>
        <end position="416"/>
    </location>
</feature>
<dbReference type="Pfam" id="PF03525">
    <property type="entry name" value="Meiotic_rec114"/>
    <property type="match status" value="1"/>
</dbReference>